<dbReference type="OrthoDB" id="414811at2759"/>
<dbReference type="InterPro" id="IPR012292">
    <property type="entry name" value="Globin/Proto"/>
</dbReference>
<dbReference type="EMBL" id="CAJNDS010002233">
    <property type="protein sequence ID" value="CAE7385153.1"/>
    <property type="molecule type" value="Genomic_DNA"/>
</dbReference>
<accession>A0A812Q597</accession>
<dbReference type="GO" id="GO:0020037">
    <property type="term" value="F:heme binding"/>
    <property type="evidence" value="ECO:0007669"/>
    <property type="project" value="InterPro"/>
</dbReference>
<organism evidence="2 3">
    <name type="scientific">Symbiodinium natans</name>
    <dbReference type="NCBI Taxonomy" id="878477"/>
    <lineage>
        <taxon>Eukaryota</taxon>
        <taxon>Sar</taxon>
        <taxon>Alveolata</taxon>
        <taxon>Dinophyceae</taxon>
        <taxon>Suessiales</taxon>
        <taxon>Symbiodiniaceae</taxon>
        <taxon>Symbiodinium</taxon>
    </lineage>
</organism>
<proteinExistence type="predicted"/>
<gene>
    <name evidence="2" type="ORF">SNAT2548_LOCUS21010</name>
</gene>
<dbReference type="AlphaFoldDB" id="A0A812Q597"/>
<name>A0A812Q597_9DINO</name>
<feature type="transmembrane region" description="Helical" evidence="1">
    <location>
        <begin position="680"/>
        <end position="702"/>
    </location>
</feature>
<dbReference type="GO" id="GO:0019825">
    <property type="term" value="F:oxygen binding"/>
    <property type="evidence" value="ECO:0007669"/>
    <property type="project" value="InterPro"/>
</dbReference>
<dbReference type="Gene3D" id="1.10.490.10">
    <property type="entry name" value="Globins"/>
    <property type="match status" value="1"/>
</dbReference>
<keyword evidence="1" id="KW-1133">Transmembrane helix</keyword>
<protein>
    <submittedName>
        <fullName evidence="2">Uncharacterized protein</fullName>
    </submittedName>
</protein>
<feature type="transmembrane region" description="Helical" evidence="1">
    <location>
        <begin position="534"/>
        <end position="563"/>
    </location>
</feature>
<sequence length="784" mass="89320">MRYVGGAFRYVKQTYGKRLKLIEGDWDDIQNAANEEIDGDEVVRSFPKMCAFSNQVMGQPTEGWMEELLAVFSVLVERVGNPAHLVEECDLLSLAMVARSDDIKFERFKPVMLAALRSLLPQTWSTAHEEAWEWLWATISRNLTESTMKVKAFKPFNKKLFSILSEEHHETFRTTIYTKFFAKCAASQDLFKQSQTRLRYIADRVLSCAHDMMQRAWPESSVWFQGVVKVLWLIPGKFPGYGVPIDLFGPFTDTCVEVVKPIVAELPYNVTSTKEMLCPADRAHYLQENELQSHMMIEGFRWSIGLVARILMRTITEGSTAVMQAIHANDSKRLKKALRDAPRAQRVNWQLRVRVGSQSISPLYWALRSGCHGAARTIVQDILTIRADRDRYYYGADELFRLQPDVVENLLREAPSLAKDFLDGLIWRSHKTQDGLRPVIYYLEHLLQDQDESQMLSRSMKSFISFKDPRTITHPILVFSLDLIWEKLVMRHFLQDRLWTLITFIVYILAQSVLNQKVYLDDHTLHNYMGIARMMVYLVGLGQLLFWLLPLAVPAVLAVCSNGLKGYLAQWEQQVSLALTVNLFGMLLDMIALKCEAYTPEMEIVYEILSVCGVFLFSLLVLDLATVSIKMSEYKVLCSRALGQALKPQIQKTYDLSLSSRFLLPKEPPDPKARAPDPEVFLCLGAVAACIVVFSFSIAAMVQEVEHVGLEDFADIGGTAQVLIQVAWGLTDMEELKVVAEKSTLMFMALCRPPFSRRAEVQAIILYSVLVYTCFYNLLVAQPA</sequence>
<dbReference type="Proteomes" id="UP000604046">
    <property type="component" value="Unassembled WGS sequence"/>
</dbReference>
<keyword evidence="3" id="KW-1185">Reference proteome</keyword>
<feature type="transmembrane region" description="Helical" evidence="1">
    <location>
        <begin position="604"/>
        <end position="625"/>
    </location>
</feature>
<feature type="transmembrane region" description="Helical" evidence="1">
    <location>
        <begin position="764"/>
        <end position="781"/>
    </location>
</feature>
<keyword evidence="1" id="KW-0472">Membrane</keyword>
<evidence type="ECO:0000256" key="1">
    <source>
        <dbReference type="SAM" id="Phobius"/>
    </source>
</evidence>
<comment type="caution">
    <text evidence="2">The sequence shown here is derived from an EMBL/GenBank/DDBJ whole genome shotgun (WGS) entry which is preliminary data.</text>
</comment>
<reference evidence="2" key="1">
    <citation type="submission" date="2021-02" db="EMBL/GenBank/DDBJ databases">
        <authorList>
            <person name="Dougan E. K."/>
            <person name="Rhodes N."/>
            <person name="Thang M."/>
            <person name="Chan C."/>
        </authorList>
    </citation>
    <scope>NUCLEOTIDE SEQUENCE</scope>
</reference>
<feature type="transmembrane region" description="Helical" evidence="1">
    <location>
        <begin position="498"/>
        <end position="514"/>
    </location>
</feature>
<keyword evidence="1" id="KW-0812">Transmembrane</keyword>
<evidence type="ECO:0000313" key="2">
    <source>
        <dbReference type="EMBL" id="CAE7385153.1"/>
    </source>
</evidence>
<evidence type="ECO:0000313" key="3">
    <source>
        <dbReference type="Proteomes" id="UP000604046"/>
    </source>
</evidence>